<dbReference type="InterPro" id="IPR027417">
    <property type="entry name" value="P-loop_NTPase"/>
</dbReference>
<protein>
    <submittedName>
        <fullName evidence="4">Uncharacterized protein</fullName>
    </submittedName>
</protein>
<feature type="coiled-coil region" evidence="2">
    <location>
        <begin position="39"/>
        <end position="66"/>
    </location>
</feature>
<keyword evidence="5" id="KW-1185">Reference proteome</keyword>
<dbReference type="AlphaFoldDB" id="A0AA35ZPY9"/>
<sequence>MSSTGAIKDESEDNGNLSDGGVESNQELESVEGQDQVIEMYMNEEASELKKEIEELEHLLQDEEKCRAAIAKLNPNNNRSHERILEISNRVMNTSRRAGSLCLNEHKGREGQIHNQNMNRITHFRRVYRHLKFGQVVISSQDLKANHSIQQHVDIVTQNQKYNKLVKLLDDIMDGSRTLIFMDMKKGCDQITRQLRMDGWPAYQSMEIKVKQKEIRIGRTGRVRAKGTAYTFFTATNARFAKELIAILQEAGQKVNPDLAAIGRGAPPPPSGSFGQDKLDKELKFTAYSMWRWTILRQLVMLMIAKAEPQHSTLMELVRVLALSFSNDGKCVKVFVQGSMGEGALAGMPLQLACRNKKDFGVHGLGSQIGMAFWIPFKGVSRLSLEQWLQEMSSKEEETRLQL</sequence>
<keyword evidence="1" id="KW-0694">RNA-binding</keyword>
<proteinExistence type="predicted"/>
<name>A0AA35ZPY9_LACSI</name>
<dbReference type="EMBL" id="OX465084">
    <property type="protein sequence ID" value="CAI9296729.1"/>
    <property type="molecule type" value="Genomic_DNA"/>
</dbReference>
<dbReference type="GO" id="GO:0003723">
    <property type="term" value="F:RNA binding"/>
    <property type="evidence" value="ECO:0007669"/>
    <property type="project" value="UniProtKB-KW"/>
</dbReference>
<dbReference type="Proteomes" id="UP001177003">
    <property type="component" value="Chromosome 8"/>
</dbReference>
<evidence type="ECO:0000256" key="2">
    <source>
        <dbReference type="SAM" id="Coils"/>
    </source>
</evidence>
<accession>A0AA35ZPY9</accession>
<dbReference type="Gene3D" id="3.40.50.300">
    <property type="entry name" value="P-loop containing nucleotide triphosphate hydrolases"/>
    <property type="match status" value="2"/>
</dbReference>
<evidence type="ECO:0000313" key="4">
    <source>
        <dbReference type="EMBL" id="CAI9296729.1"/>
    </source>
</evidence>
<dbReference type="PANTHER" id="PTHR47958">
    <property type="entry name" value="ATP-DEPENDENT RNA HELICASE DBP3"/>
    <property type="match status" value="1"/>
</dbReference>
<gene>
    <name evidence="4" type="ORF">LSALG_LOCUS35578</name>
</gene>
<reference evidence="4" key="1">
    <citation type="submission" date="2023-04" db="EMBL/GenBank/DDBJ databases">
        <authorList>
            <person name="Vijverberg K."/>
            <person name="Xiong W."/>
            <person name="Schranz E."/>
        </authorList>
    </citation>
    <scope>NUCLEOTIDE SEQUENCE</scope>
</reference>
<evidence type="ECO:0000256" key="3">
    <source>
        <dbReference type="SAM" id="MobiDB-lite"/>
    </source>
</evidence>
<keyword evidence="2" id="KW-0175">Coiled coil</keyword>
<evidence type="ECO:0000313" key="5">
    <source>
        <dbReference type="Proteomes" id="UP001177003"/>
    </source>
</evidence>
<evidence type="ECO:0000256" key="1">
    <source>
        <dbReference type="ARBA" id="ARBA00022884"/>
    </source>
</evidence>
<feature type="region of interest" description="Disordered" evidence="3">
    <location>
        <begin position="1"/>
        <end position="34"/>
    </location>
</feature>
<organism evidence="4 5">
    <name type="scientific">Lactuca saligna</name>
    <name type="common">Willowleaf lettuce</name>
    <dbReference type="NCBI Taxonomy" id="75948"/>
    <lineage>
        <taxon>Eukaryota</taxon>
        <taxon>Viridiplantae</taxon>
        <taxon>Streptophyta</taxon>
        <taxon>Embryophyta</taxon>
        <taxon>Tracheophyta</taxon>
        <taxon>Spermatophyta</taxon>
        <taxon>Magnoliopsida</taxon>
        <taxon>eudicotyledons</taxon>
        <taxon>Gunneridae</taxon>
        <taxon>Pentapetalae</taxon>
        <taxon>asterids</taxon>
        <taxon>campanulids</taxon>
        <taxon>Asterales</taxon>
        <taxon>Asteraceae</taxon>
        <taxon>Cichorioideae</taxon>
        <taxon>Cichorieae</taxon>
        <taxon>Lactucinae</taxon>
        <taxon>Lactuca</taxon>
    </lineage>
</organism>
<dbReference type="SUPFAM" id="SSF52540">
    <property type="entry name" value="P-loop containing nucleoside triphosphate hydrolases"/>
    <property type="match status" value="1"/>
</dbReference>